<keyword evidence="3 4" id="KW-0804">Transcription</keyword>
<keyword evidence="1 4" id="KW-0805">Transcription regulation</keyword>
<name>A0AAF0D317_ODILC</name>
<dbReference type="AlphaFoldDB" id="A0AAF0D317"/>
<dbReference type="SUPFAM" id="SSF47413">
    <property type="entry name" value="lambda repressor-like DNA-binding domains"/>
    <property type="match status" value="1"/>
</dbReference>
<dbReference type="InterPro" id="IPR059051">
    <property type="entry name" value="MTH_967_PDDEXK"/>
</dbReference>
<dbReference type="NCBIfam" id="NF003162">
    <property type="entry name" value="PRK04140.1"/>
    <property type="match status" value="1"/>
</dbReference>
<reference evidence="6" key="2">
    <citation type="journal article" date="2022" name="Nat. Microbiol.">
        <title>A closed Candidatus Odinarchaeum chromosome exposes Asgard archaeal viruses.</title>
        <authorList>
            <person name="Tamarit D."/>
            <person name="Caceres E.F."/>
            <person name="Krupovic M."/>
            <person name="Nijland R."/>
            <person name="Eme L."/>
            <person name="Robinson N.P."/>
            <person name="Ettema T.J.G."/>
        </authorList>
    </citation>
    <scope>NUCLEOTIDE SEQUENCE</scope>
    <source>
        <strain evidence="6">LCB_4</strain>
    </source>
</reference>
<dbReference type="CDD" id="cd00093">
    <property type="entry name" value="HTH_XRE"/>
    <property type="match status" value="1"/>
</dbReference>
<dbReference type="EMBL" id="CP091871">
    <property type="protein sequence ID" value="WEU40742.1"/>
    <property type="molecule type" value="Genomic_DNA"/>
</dbReference>
<dbReference type="Pfam" id="PF26553">
    <property type="entry name" value="PDDEXK_19"/>
    <property type="match status" value="1"/>
</dbReference>
<dbReference type="Gene3D" id="1.10.260.40">
    <property type="entry name" value="lambda repressor-like DNA-binding domains"/>
    <property type="match status" value="1"/>
</dbReference>
<feature type="domain" description="HTH cro/C1-type" evidence="5">
    <location>
        <begin position="134"/>
        <end position="192"/>
    </location>
</feature>
<sequence>METRVEELTQRTINLLKEKGYMVCQQLENKNFCFDIAARKNDVTFLIKVLIDIDNFQEVQANDLKIISKILFTKPFIMGERTRAGLMEDGVVYQRFNIPAINLRTLHHILKRNLWPLVYAKRGGFYVKLNFSALKQLREERQLSLKDIADLLGVSRKAVYEYERGSMDSTLETASKLEEAFGIPLALPIDIINWELGELPVFKKVFKSELQLIVESALNRLGLNTFQIHTAPFDILASYEIFKLLTSLEKSLSEKNEHAIQILSKLSKLVDSNFIIVVDDDKSSQCIEGVPVISSSELKKFSKASEFLKRVEELTDN</sequence>
<dbReference type="Pfam" id="PF01381">
    <property type="entry name" value="HTH_3"/>
    <property type="match status" value="1"/>
</dbReference>
<evidence type="ECO:0000256" key="3">
    <source>
        <dbReference type="ARBA" id="ARBA00023163"/>
    </source>
</evidence>
<accession>A0AAF0D317</accession>
<reference evidence="6" key="1">
    <citation type="journal article" date="2017" name="Nature">
        <title>Asgard archaea illuminate the origin of eukaryotic cellular complexity.</title>
        <authorList>
            <person name="Zaremba-Niedzwiedzka K."/>
            <person name="Caceres E.F."/>
            <person name="Saw J.H."/>
            <person name="Backstrom D."/>
            <person name="Juzokaite L."/>
            <person name="Vancaester E."/>
            <person name="Seitz K.W."/>
            <person name="Anantharaman K."/>
            <person name="Starnawski P."/>
            <person name="Kjeldsen K.U."/>
            <person name="Scott M.B."/>
            <person name="Nunoura T."/>
            <person name="Banfield J.F."/>
            <person name="Schramm A."/>
            <person name="Baker B.J."/>
            <person name="Spang A."/>
            <person name="Ettema T.J.G."/>
        </authorList>
    </citation>
    <scope>NUCLEOTIDE SEQUENCE</scope>
    <source>
        <strain evidence="6">LCB_4</strain>
    </source>
</reference>
<dbReference type="PROSITE" id="PS50943">
    <property type="entry name" value="HTH_CROC1"/>
    <property type="match status" value="1"/>
</dbReference>
<gene>
    <name evidence="6" type="ORF">OdinLCB4_002140</name>
</gene>
<evidence type="ECO:0000256" key="1">
    <source>
        <dbReference type="ARBA" id="ARBA00023015"/>
    </source>
</evidence>
<dbReference type="GO" id="GO:0003677">
    <property type="term" value="F:DNA binding"/>
    <property type="evidence" value="ECO:0007669"/>
    <property type="project" value="UniProtKB-KW"/>
</dbReference>
<dbReference type="KEGG" id="oyw:OdinLCB4_002140"/>
<evidence type="ECO:0000259" key="5">
    <source>
        <dbReference type="PROSITE" id="PS50943"/>
    </source>
</evidence>
<organism evidence="6 7">
    <name type="scientific">Odinarchaeota yellowstonii (strain LCB_4)</name>
    <dbReference type="NCBI Taxonomy" id="1841599"/>
    <lineage>
        <taxon>Archaea</taxon>
        <taxon>Promethearchaeati</taxon>
        <taxon>Candidatus Odinarchaeota</taxon>
        <taxon>Candidatus Odinarchaeia</taxon>
        <taxon>Candidatus Odinarchaeales</taxon>
        <taxon>Candidatus Odinarchaeaceae</taxon>
        <taxon>Candidatus Odinarchaeum</taxon>
    </lineage>
</organism>
<dbReference type="InterPro" id="IPR020886">
    <property type="entry name" value="MTH_967-like"/>
</dbReference>
<keyword evidence="2 4" id="KW-0238">DNA-binding</keyword>
<dbReference type="GO" id="GO:0003700">
    <property type="term" value="F:DNA-binding transcription factor activity"/>
    <property type="evidence" value="ECO:0007669"/>
    <property type="project" value="UniProtKB-UniRule"/>
</dbReference>
<evidence type="ECO:0000256" key="4">
    <source>
        <dbReference type="HAMAP-Rule" id="MF_00584"/>
    </source>
</evidence>
<dbReference type="InterPro" id="IPR010982">
    <property type="entry name" value="Lambda_DNA-bd_dom_sf"/>
</dbReference>
<dbReference type="InterPro" id="IPR001387">
    <property type="entry name" value="Cro/C1-type_HTH"/>
</dbReference>
<protein>
    <recommendedName>
        <fullName evidence="4">Putative HTH-type transcriptional regulatory protein OdinLCB4_002140</fullName>
    </recommendedName>
</protein>
<evidence type="ECO:0000313" key="7">
    <source>
        <dbReference type="Proteomes" id="UP000186851"/>
    </source>
</evidence>
<dbReference type="HAMAP" id="MF_00584">
    <property type="entry name" value="HTH_type_cro_C1"/>
    <property type="match status" value="1"/>
</dbReference>
<evidence type="ECO:0000313" key="6">
    <source>
        <dbReference type="EMBL" id="WEU40742.1"/>
    </source>
</evidence>
<proteinExistence type="inferred from homology"/>
<dbReference type="Proteomes" id="UP000186851">
    <property type="component" value="Chromosome"/>
</dbReference>
<dbReference type="SMART" id="SM00530">
    <property type="entry name" value="HTH_XRE"/>
    <property type="match status" value="1"/>
</dbReference>
<evidence type="ECO:0000256" key="2">
    <source>
        <dbReference type="ARBA" id="ARBA00023125"/>
    </source>
</evidence>